<reference evidence="1" key="1">
    <citation type="journal article" date="2014" name="Front. Microbiol.">
        <title>High frequency of phylogenetically diverse reductive dehalogenase-homologous genes in deep subseafloor sedimentary metagenomes.</title>
        <authorList>
            <person name="Kawai M."/>
            <person name="Futagami T."/>
            <person name="Toyoda A."/>
            <person name="Takaki Y."/>
            <person name="Nishi S."/>
            <person name="Hori S."/>
            <person name="Arai W."/>
            <person name="Tsubouchi T."/>
            <person name="Morono Y."/>
            <person name="Uchiyama I."/>
            <person name="Ito T."/>
            <person name="Fujiyama A."/>
            <person name="Inagaki F."/>
            <person name="Takami H."/>
        </authorList>
    </citation>
    <scope>NUCLEOTIDE SEQUENCE</scope>
    <source>
        <strain evidence="1">Expedition CK06-06</strain>
    </source>
</reference>
<sequence>MWIFKYLVCLMYSHSFVDITWKDSPYQYCLRCGKIEIQNEVKESILVGGGR</sequence>
<dbReference type="AlphaFoldDB" id="X1RBS4"/>
<organism evidence="1">
    <name type="scientific">marine sediment metagenome</name>
    <dbReference type="NCBI Taxonomy" id="412755"/>
    <lineage>
        <taxon>unclassified sequences</taxon>
        <taxon>metagenomes</taxon>
        <taxon>ecological metagenomes</taxon>
    </lineage>
</organism>
<protein>
    <submittedName>
        <fullName evidence="1">Uncharacterized protein</fullName>
    </submittedName>
</protein>
<name>X1RBS4_9ZZZZ</name>
<accession>X1RBS4</accession>
<gene>
    <name evidence="1" type="ORF">S06H3_61492</name>
</gene>
<dbReference type="EMBL" id="BARV01040337">
    <property type="protein sequence ID" value="GAI53039.1"/>
    <property type="molecule type" value="Genomic_DNA"/>
</dbReference>
<comment type="caution">
    <text evidence="1">The sequence shown here is derived from an EMBL/GenBank/DDBJ whole genome shotgun (WGS) entry which is preliminary data.</text>
</comment>
<proteinExistence type="predicted"/>
<evidence type="ECO:0000313" key="1">
    <source>
        <dbReference type="EMBL" id="GAI53039.1"/>
    </source>
</evidence>